<proteinExistence type="predicted"/>
<evidence type="ECO:0000313" key="2">
    <source>
        <dbReference type="EMBL" id="KAF3486095.1"/>
    </source>
</evidence>
<comment type="caution">
    <text evidence="2">The sequence shown here is derived from an EMBL/GenBank/DDBJ whole genome shotgun (WGS) entry which is preliminary data.</text>
</comment>
<accession>A0A8S9MQB1</accession>
<gene>
    <name evidence="2" type="ORF">F2Q69_00056128</name>
</gene>
<dbReference type="AlphaFoldDB" id="A0A8S9MQB1"/>
<evidence type="ECO:0000313" key="3">
    <source>
        <dbReference type="Proteomes" id="UP000712600"/>
    </source>
</evidence>
<organism evidence="2 3">
    <name type="scientific">Brassica cretica</name>
    <name type="common">Mustard</name>
    <dbReference type="NCBI Taxonomy" id="69181"/>
    <lineage>
        <taxon>Eukaryota</taxon>
        <taxon>Viridiplantae</taxon>
        <taxon>Streptophyta</taxon>
        <taxon>Embryophyta</taxon>
        <taxon>Tracheophyta</taxon>
        <taxon>Spermatophyta</taxon>
        <taxon>Magnoliopsida</taxon>
        <taxon>eudicotyledons</taxon>
        <taxon>Gunneridae</taxon>
        <taxon>Pentapetalae</taxon>
        <taxon>rosids</taxon>
        <taxon>malvids</taxon>
        <taxon>Brassicales</taxon>
        <taxon>Brassicaceae</taxon>
        <taxon>Brassiceae</taxon>
        <taxon>Brassica</taxon>
    </lineage>
</organism>
<sequence length="95" mass="10614">MPRVAMIEFRKENTRKAKITLRRTKSVTTAPPPRELPCYITSFLTIVILSVGLNAKSWMVYQPQPPPSSDSSPSPSDRFGSHITGDAIEQSEPRD</sequence>
<evidence type="ECO:0000256" key="1">
    <source>
        <dbReference type="SAM" id="MobiDB-lite"/>
    </source>
</evidence>
<protein>
    <submittedName>
        <fullName evidence="2">Uncharacterized protein</fullName>
    </submittedName>
</protein>
<dbReference type="EMBL" id="QGKX02002183">
    <property type="protein sequence ID" value="KAF3486095.1"/>
    <property type="molecule type" value="Genomic_DNA"/>
</dbReference>
<reference evidence="2" key="1">
    <citation type="submission" date="2019-12" db="EMBL/GenBank/DDBJ databases">
        <title>Genome sequencing and annotation of Brassica cretica.</title>
        <authorList>
            <person name="Studholme D.J."/>
            <person name="Sarris P."/>
        </authorList>
    </citation>
    <scope>NUCLEOTIDE SEQUENCE</scope>
    <source>
        <strain evidence="2">PFS-109/04</strain>
        <tissue evidence="2">Leaf</tissue>
    </source>
</reference>
<name>A0A8S9MQB1_BRACR</name>
<dbReference type="Proteomes" id="UP000712600">
    <property type="component" value="Unassembled WGS sequence"/>
</dbReference>
<feature type="region of interest" description="Disordered" evidence="1">
    <location>
        <begin position="59"/>
        <end position="95"/>
    </location>
</feature>